<dbReference type="SUPFAM" id="SSF53167">
    <property type="entry name" value="Purine and uridine phosphorylases"/>
    <property type="match status" value="1"/>
</dbReference>
<dbReference type="InterPro" id="IPR018016">
    <property type="entry name" value="Nucleoside_phosphorylase_CS"/>
</dbReference>
<dbReference type="AlphaFoldDB" id="A0A6L5YB04"/>
<evidence type="ECO:0000259" key="4">
    <source>
        <dbReference type="Pfam" id="PF01048"/>
    </source>
</evidence>
<dbReference type="Proteomes" id="UP000473699">
    <property type="component" value="Unassembled WGS sequence"/>
</dbReference>
<proteinExistence type="inferred from homology"/>
<gene>
    <name evidence="5" type="ORF">FYJ74_03965</name>
</gene>
<dbReference type="Pfam" id="PF01048">
    <property type="entry name" value="PNP_UDP_1"/>
    <property type="match status" value="1"/>
</dbReference>
<dbReference type="CDD" id="cd17767">
    <property type="entry name" value="UP_EcUdp-like"/>
    <property type="match status" value="1"/>
</dbReference>
<dbReference type="EMBL" id="VUNH01000003">
    <property type="protein sequence ID" value="MST55198.1"/>
    <property type="molecule type" value="Genomic_DNA"/>
</dbReference>
<feature type="domain" description="Nucleoside phosphorylase" evidence="4">
    <location>
        <begin position="31"/>
        <end position="248"/>
    </location>
</feature>
<dbReference type="GO" id="GO:0005829">
    <property type="term" value="C:cytosol"/>
    <property type="evidence" value="ECO:0007669"/>
    <property type="project" value="TreeGrafter"/>
</dbReference>
<dbReference type="InterPro" id="IPR035994">
    <property type="entry name" value="Nucleoside_phosphorylase_sf"/>
</dbReference>
<dbReference type="PANTHER" id="PTHR43691:SF13">
    <property type="entry name" value="URIDINE PHOSPHORYLASE"/>
    <property type="match status" value="1"/>
</dbReference>
<comment type="similarity">
    <text evidence="1">Belongs to the PNP/UDP phosphorylase family.</text>
</comment>
<reference evidence="5 6" key="1">
    <citation type="submission" date="2019-08" db="EMBL/GenBank/DDBJ databases">
        <title>In-depth cultivation of the pig gut microbiome towards novel bacterial diversity and tailored functional studies.</title>
        <authorList>
            <person name="Wylensek D."/>
            <person name="Hitch T.C.A."/>
            <person name="Clavel T."/>
        </authorList>
    </citation>
    <scope>NUCLEOTIDE SEQUENCE [LARGE SCALE GENOMIC DNA]</scope>
    <source>
        <strain evidence="5 6">SM-530-WT-4B</strain>
    </source>
</reference>
<evidence type="ECO:0000313" key="6">
    <source>
        <dbReference type="Proteomes" id="UP000473699"/>
    </source>
</evidence>
<dbReference type="GO" id="GO:0009164">
    <property type="term" value="P:nucleoside catabolic process"/>
    <property type="evidence" value="ECO:0007669"/>
    <property type="project" value="UniProtKB-ARBA"/>
</dbReference>
<dbReference type="InterPro" id="IPR000845">
    <property type="entry name" value="Nucleoside_phosphorylase_d"/>
</dbReference>
<keyword evidence="2" id="KW-0328">Glycosyltransferase</keyword>
<protein>
    <submittedName>
        <fullName evidence="5">Nucleoside phosphorylase</fullName>
    </submittedName>
</protein>
<keyword evidence="3" id="KW-0808">Transferase</keyword>
<keyword evidence="6" id="KW-1185">Reference proteome</keyword>
<dbReference type="GO" id="GO:0016763">
    <property type="term" value="F:pentosyltransferase activity"/>
    <property type="evidence" value="ECO:0007669"/>
    <property type="project" value="InterPro"/>
</dbReference>
<dbReference type="PROSITE" id="PS01232">
    <property type="entry name" value="PNP_UDP_1"/>
    <property type="match status" value="1"/>
</dbReference>
<organism evidence="5 6">
    <name type="scientific">Pyramidobacter porci</name>
    <dbReference type="NCBI Taxonomy" id="2605789"/>
    <lineage>
        <taxon>Bacteria</taxon>
        <taxon>Thermotogati</taxon>
        <taxon>Synergistota</taxon>
        <taxon>Synergistia</taxon>
        <taxon>Synergistales</taxon>
        <taxon>Dethiosulfovibrionaceae</taxon>
        <taxon>Pyramidobacter</taxon>
    </lineage>
</organism>
<name>A0A6L5YB04_9BACT</name>
<accession>A0A6L5YB04</accession>
<comment type="caution">
    <text evidence="5">The sequence shown here is derived from an EMBL/GenBank/DDBJ whole genome shotgun (WGS) entry which is preliminary data.</text>
</comment>
<evidence type="ECO:0000256" key="1">
    <source>
        <dbReference type="ARBA" id="ARBA00010456"/>
    </source>
</evidence>
<dbReference type="RefSeq" id="WP_154528299.1">
    <property type="nucleotide sequence ID" value="NZ_VUNH01000003.1"/>
</dbReference>
<evidence type="ECO:0000313" key="5">
    <source>
        <dbReference type="EMBL" id="MST55198.1"/>
    </source>
</evidence>
<sequence>MTENWKSSADAPEMGGRQYHIQCAPGDVAPYVFLPGDPGRADLIAATWDERRFVAGNREHRTFTGATGGAPVSVTSTGMGGPSTAIAVEELLRVGADTFIRLGTCGVIQKDIACGDLIVNTAAVRHDGASNLYVEDRYPASADHEVTLALIEACEELDLAYHVGLTCSTGSFHCGQGRPGYRGYRQSFFENIVEDMRRARVLNFEMEAATLFTMSNLYGFRSGCLCVAVANRVTDEMLSVPLEPAMAACNRAVQILCGRDAKKRAAGKKHWTPRLG</sequence>
<evidence type="ECO:0000256" key="2">
    <source>
        <dbReference type="ARBA" id="ARBA00022676"/>
    </source>
</evidence>
<dbReference type="PANTHER" id="PTHR43691">
    <property type="entry name" value="URIDINE PHOSPHORYLASE"/>
    <property type="match status" value="1"/>
</dbReference>
<dbReference type="Gene3D" id="3.40.50.1580">
    <property type="entry name" value="Nucleoside phosphorylase domain"/>
    <property type="match status" value="1"/>
</dbReference>
<evidence type="ECO:0000256" key="3">
    <source>
        <dbReference type="ARBA" id="ARBA00022679"/>
    </source>
</evidence>